<evidence type="ECO:0000313" key="1">
    <source>
        <dbReference type="EMBL" id="OLU37760.1"/>
    </source>
</evidence>
<organism evidence="1 2">
    <name type="scientific">Ileibacterium valens</name>
    <dbReference type="NCBI Taxonomy" id="1862668"/>
    <lineage>
        <taxon>Bacteria</taxon>
        <taxon>Bacillati</taxon>
        <taxon>Bacillota</taxon>
        <taxon>Erysipelotrichia</taxon>
        <taxon>Erysipelotrichales</taxon>
        <taxon>Erysipelotrichaceae</taxon>
        <taxon>Ileibacterium</taxon>
    </lineage>
</organism>
<proteinExistence type="predicted"/>
<sequence length="85" mass="9958">MPDDEFILKALYICPNENESYLPFRSIRIDPIRTIRKPKILMHIHEQYDVNLVPSDLKSKYDQVLLLKTTKKAENQSGFLPKGKI</sequence>
<accession>A0A1U7NE58</accession>
<gene>
    <name evidence="1" type="ORF">BO222_09920</name>
</gene>
<reference evidence="1 2" key="1">
    <citation type="submission" date="2016-11" db="EMBL/GenBank/DDBJ databases">
        <title>Description of two novel members of the family Erysipelotrichaceae: Ileibacterium lipovorans gen. nov., sp. nov. and Dubosiella newyorkensis, gen. nov., sp. nov.</title>
        <authorList>
            <person name="Cox L.M."/>
            <person name="Sohn J."/>
            <person name="Tyrrell K.L."/>
            <person name="Citron D.M."/>
            <person name="Lawson P.A."/>
            <person name="Patel N.B."/>
            <person name="Iizumi T."/>
            <person name="Perez-Perez G.I."/>
            <person name="Goldstein E.J."/>
            <person name="Blaser M.J."/>
        </authorList>
    </citation>
    <scope>NUCLEOTIDE SEQUENCE [LARGE SCALE GENOMIC DNA]</scope>
    <source>
        <strain evidence="1 2">NYU-BL-A3</strain>
    </source>
</reference>
<protein>
    <submittedName>
        <fullName evidence="1">Uncharacterized protein</fullName>
    </submittedName>
</protein>
<comment type="caution">
    <text evidence="1">The sequence shown here is derived from an EMBL/GenBank/DDBJ whole genome shotgun (WGS) entry which is preliminary data.</text>
</comment>
<keyword evidence="2" id="KW-1185">Reference proteome</keyword>
<name>A0A1U7NE58_9FIRM</name>
<dbReference type="AlphaFoldDB" id="A0A1U7NE58"/>
<evidence type="ECO:0000313" key="2">
    <source>
        <dbReference type="Proteomes" id="UP000186341"/>
    </source>
</evidence>
<dbReference type="Proteomes" id="UP000186341">
    <property type="component" value="Unassembled WGS sequence"/>
</dbReference>
<dbReference type="EMBL" id="MPJW01000190">
    <property type="protein sequence ID" value="OLU37760.1"/>
    <property type="molecule type" value="Genomic_DNA"/>
</dbReference>